<dbReference type="EMBL" id="AZEX01000071">
    <property type="protein sequence ID" value="KRL58356.1"/>
    <property type="molecule type" value="Genomic_DNA"/>
</dbReference>
<sequence length="341" mass="36956">MIKKIMSVITMVLMAGVVLISHSETVNATPVETQAAIKTAQTDLSKLNNNISNLTVTAEQLKNQMTAKQTQITATQGTLDQTNAAYTAQVKLIEGNLQQLQAKDSSFNLAMLDSLLDSRNLGDLFQKGAIMDRLMDAKVSNATETEDLAKQVTKQKQTLESQQTKLNELAKTNTETLTSLNQQKTTANTQLKQLQAKYKTELAAQAAAAEAANKVGLKAATGNPAISNNAIVKTTLKYIGVPYVWGGTSPKGFDCSGLVQYVFALNGQQLPRTSQEQSKLGKDVALKDLQPTDLLFWGGVGTAHHVAIYIGNGYFIQAPQPGDHVRVTKLTDYVPDFARRL</sequence>
<dbReference type="eggNOG" id="COG0791">
    <property type="taxonomic scope" value="Bacteria"/>
</dbReference>
<feature type="chain" id="PRO_5006410157" description="NlpC/P60 domain-containing protein" evidence="6">
    <location>
        <begin position="29"/>
        <end position="341"/>
    </location>
</feature>
<comment type="caution">
    <text evidence="8">The sequence shown here is derived from an EMBL/GenBank/DDBJ whole genome shotgun (WGS) entry which is preliminary data.</text>
</comment>
<evidence type="ECO:0000256" key="1">
    <source>
        <dbReference type="ARBA" id="ARBA00007074"/>
    </source>
</evidence>
<reference evidence="8 9" key="1">
    <citation type="journal article" date="2015" name="Genome Announc.">
        <title>Expanding the biotechnology potential of lactobacilli through comparative genomics of 213 strains and associated genera.</title>
        <authorList>
            <person name="Sun Z."/>
            <person name="Harris H.M."/>
            <person name="McCann A."/>
            <person name="Guo C."/>
            <person name="Argimon S."/>
            <person name="Zhang W."/>
            <person name="Yang X."/>
            <person name="Jeffery I.B."/>
            <person name="Cooney J.C."/>
            <person name="Kagawa T.F."/>
            <person name="Liu W."/>
            <person name="Song Y."/>
            <person name="Salvetti E."/>
            <person name="Wrobel A."/>
            <person name="Rasinkangas P."/>
            <person name="Parkhill J."/>
            <person name="Rea M.C."/>
            <person name="O'Sullivan O."/>
            <person name="Ritari J."/>
            <person name="Douillard F.P."/>
            <person name="Paul Ross R."/>
            <person name="Yang R."/>
            <person name="Briner A.E."/>
            <person name="Felis G.E."/>
            <person name="de Vos W.M."/>
            <person name="Barrangou R."/>
            <person name="Klaenhammer T.R."/>
            <person name="Caufield P.W."/>
            <person name="Cui Y."/>
            <person name="Zhang H."/>
            <person name="O'Toole P.W."/>
        </authorList>
    </citation>
    <scope>NUCLEOTIDE SEQUENCE [LARGE SCALE GENOMIC DNA]</scope>
    <source>
        <strain evidence="8 9">DSM 14340</strain>
    </source>
</reference>
<comment type="similarity">
    <text evidence="1">Belongs to the peptidase C40 family.</text>
</comment>
<protein>
    <recommendedName>
        <fullName evidence="7">NlpC/P60 domain-containing protein</fullName>
    </recommendedName>
</protein>
<keyword evidence="2" id="KW-0645">Protease</keyword>
<dbReference type="PANTHER" id="PTHR47053">
    <property type="entry name" value="MUREIN DD-ENDOPEPTIDASE MEPH-RELATED"/>
    <property type="match status" value="1"/>
</dbReference>
<dbReference type="GO" id="GO:0008234">
    <property type="term" value="F:cysteine-type peptidase activity"/>
    <property type="evidence" value="ECO:0007669"/>
    <property type="project" value="UniProtKB-KW"/>
</dbReference>
<dbReference type="Proteomes" id="UP000051264">
    <property type="component" value="Unassembled WGS sequence"/>
</dbReference>
<dbReference type="STRING" id="1423747.FC69_GL000410"/>
<dbReference type="PANTHER" id="PTHR47053:SF1">
    <property type="entry name" value="MUREIN DD-ENDOPEPTIDASE MEPH-RELATED"/>
    <property type="match status" value="1"/>
</dbReference>
<keyword evidence="5" id="KW-0175">Coiled coil</keyword>
<feature type="signal peptide" evidence="6">
    <location>
        <begin position="1"/>
        <end position="28"/>
    </location>
</feature>
<dbReference type="Gene3D" id="6.10.250.3150">
    <property type="match status" value="1"/>
</dbReference>
<evidence type="ECO:0000259" key="7">
    <source>
        <dbReference type="PROSITE" id="PS51935"/>
    </source>
</evidence>
<evidence type="ECO:0000256" key="6">
    <source>
        <dbReference type="SAM" id="SignalP"/>
    </source>
</evidence>
<dbReference type="GO" id="GO:0006508">
    <property type="term" value="P:proteolysis"/>
    <property type="evidence" value="ECO:0007669"/>
    <property type="project" value="UniProtKB-KW"/>
</dbReference>
<evidence type="ECO:0000256" key="3">
    <source>
        <dbReference type="ARBA" id="ARBA00022801"/>
    </source>
</evidence>
<dbReference type="SUPFAM" id="SSF54001">
    <property type="entry name" value="Cysteine proteinases"/>
    <property type="match status" value="1"/>
</dbReference>
<feature type="coiled-coil region" evidence="5">
    <location>
        <begin position="142"/>
        <end position="197"/>
    </location>
</feature>
<proteinExistence type="inferred from homology"/>
<dbReference type="PROSITE" id="PS51935">
    <property type="entry name" value="NLPC_P60"/>
    <property type="match status" value="1"/>
</dbReference>
<gene>
    <name evidence="8" type="ORF">FC69_GL000410</name>
</gene>
<accession>A0A0R1RT35</accession>
<dbReference type="InterPro" id="IPR038765">
    <property type="entry name" value="Papain-like_cys_pep_sf"/>
</dbReference>
<dbReference type="RefSeq" id="WP_025083445.1">
    <property type="nucleotide sequence ID" value="NZ_AZEX01000071.1"/>
</dbReference>
<organism evidence="8 9">
    <name type="scientific">Latilactobacillus fuchuensis DSM 14340 = JCM 11249</name>
    <dbReference type="NCBI Taxonomy" id="1423747"/>
    <lineage>
        <taxon>Bacteria</taxon>
        <taxon>Bacillati</taxon>
        <taxon>Bacillota</taxon>
        <taxon>Bacilli</taxon>
        <taxon>Lactobacillales</taxon>
        <taxon>Lactobacillaceae</taxon>
        <taxon>Latilactobacillus</taxon>
    </lineage>
</organism>
<keyword evidence="3" id="KW-0378">Hydrolase</keyword>
<evidence type="ECO:0000256" key="2">
    <source>
        <dbReference type="ARBA" id="ARBA00022670"/>
    </source>
</evidence>
<evidence type="ECO:0000256" key="4">
    <source>
        <dbReference type="ARBA" id="ARBA00022807"/>
    </source>
</evidence>
<dbReference type="PATRIC" id="fig|1423747.3.peg.418"/>
<evidence type="ECO:0000313" key="9">
    <source>
        <dbReference type="Proteomes" id="UP000051264"/>
    </source>
</evidence>
<name>A0A0R1RT35_9LACO</name>
<dbReference type="InterPro" id="IPR051202">
    <property type="entry name" value="Peptidase_C40"/>
</dbReference>
<keyword evidence="4" id="KW-0788">Thiol protease</keyword>
<feature type="domain" description="NlpC/P60" evidence="7">
    <location>
        <begin position="225"/>
        <end position="341"/>
    </location>
</feature>
<evidence type="ECO:0000256" key="5">
    <source>
        <dbReference type="SAM" id="Coils"/>
    </source>
</evidence>
<feature type="coiled-coil region" evidence="5">
    <location>
        <begin position="37"/>
        <end position="103"/>
    </location>
</feature>
<dbReference type="InterPro" id="IPR000064">
    <property type="entry name" value="NLP_P60_dom"/>
</dbReference>
<evidence type="ECO:0000313" key="8">
    <source>
        <dbReference type="EMBL" id="KRL58356.1"/>
    </source>
</evidence>
<dbReference type="Gene3D" id="3.90.1720.10">
    <property type="entry name" value="endopeptidase domain like (from Nostoc punctiforme)"/>
    <property type="match status" value="1"/>
</dbReference>
<dbReference type="AlphaFoldDB" id="A0A0R1RT35"/>
<keyword evidence="6" id="KW-0732">Signal</keyword>
<dbReference type="Pfam" id="PF00877">
    <property type="entry name" value="NLPC_P60"/>
    <property type="match status" value="1"/>
</dbReference>